<dbReference type="Pfam" id="PF04894">
    <property type="entry name" value="Nre_N"/>
    <property type="match status" value="1"/>
</dbReference>
<dbReference type="InterPro" id="IPR053546">
    <property type="entry name" value="Nre_DNA_repair"/>
</dbReference>
<evidence type="ECO:0000313" key="5">
    <source>
        <dbReference type="EMBL" id="SFJ38452.1"/>
    </source>
</evidence>
<feature type="domain" description="Archaeal Nre N-terminal" evidence="3">
    <location>
        <begin position="21"/>
        <end position="307"/>
    </location>
</feature>
<dbReference type="OMA" id="PVGVWQI"/>
<dbReference type="InterPro" id="IPR033167">
    <property type="entry name" value="Nre"/>
</dbReference>
<dbReference type="GeneID" id="14207965"/>
<dbReference type="AlphaFoldDB" id="A0A1I3QY90"/>
<protein>
    <recommendedName>
        <fullName evidence="1">DNA repair protein</fullName>
    </recommendedName>
</protein>
<dbReference type="InterPro" id="IPR006978">
    <property type="entry name" value="Nre_N"/>
</dbReference>
<sequence length="458" mass="51608">MRLDEYIEDLEPDEEARRRQLAKEKSYEITDHLEAFERRFDDALSGDTLVGSTSPSIFVGRSNYPDIPVGLLSPVGDEGDAEEYVTDGDWYRQGYAIDDVLQRRTRLLNSNKRANVDSPSIASRLTPSVHDTWDGFVGVQREVAIADRPVDLEIGLDDTPDLGLDAGTDVATPRGPRANARNAELRENPYVPRPVKKTLEDDDWQAQGAMTYLYRRGFDVYDINSILSAGALGETEQRRLVPTRWSITAVDDTIGQFLRGRIRNEPSVDEVQVWANEYMGNRYWVILAPGSWEFELVEMKAPGSIWNPNPEDDVWLQAASEGYEGRSSYVQETAGAYYATRLGVLEHLESIGRQAKCLVLREVSDDYWAPVGVWQVRESVRNAFEGEYGEAETFHGAVREVSKQLPVSYERLQRKSELAAGLQANLDVYFSTQRENPVVDDGRESDTADTNHAQQQDG</sequence>
<evidence type="ECO:0000256" key="2">
    <source>
        <dbReference type="SAM" id="MobiDB-lite"/>
    </source>
</evidence>
<dbReference type="InterPro" id="IPR006979">
    <property type="entry name" value="Nre_C"/>
</dbReference>
<evidence type="ECO:0000313" key="6">
    <source>
        <dbReference type="Proteomes" id="UP000182829"/>
    </source>
</evidence>
<name>A0A1I3QY90_9EURY</name>
<keyword evidence="1" id="KW-0227">DNA damage</keyword>
<evidence type="ECO:0000256" key="1">
    <source>
        <dbReference type="HAMAP-Rule" id="MF_02096"/>
    </source>
</evidence>
<dbReference type="Proteomes" id="UP000182829">
    <property type="component" value="Unassembled WGS sequence"/>
</dbReference>
<feature type="domain" description="Archaeal Nre C-terminal" evidence="4">
    <location>
        <begin position="321"/>
        <end position="427"/>
    </location>
</feature>
<dbReference type="HAMAP" id="MF_02096">
    <property type="entry name" value="Nre"/>
    <property type="match status" value="1"/>
</dbReference>
<proteinExistence type="inferred from homology"/>
<dbReference type="PANTHER" id="PTHR38136:SF2">
    <property type="entry name" value="DNA REPAIR PROTEIN"/>
    <property type="match status" value="1"/>
</dbReference>
<accession>A0A1I3QY90</accession>
<evidence type="ECO:0000259" key="3">
    <source>
        <dbReference type="Pfam" id="PF04894"/>
    </source>
</evidence>
<dbReference type="PANTHER" id="PTHR38136">
    <property type="entry name" value="DNA REPAIR PROTEIN"/>
    <property type="match status" value="1"/>
</dbReference>
<comment type="caution">
    <text evidence="1">Lacks conserved residue(s) required for the propagation of feature annotation.</text>
</comment>
<dbReference type="NCBIfam" id="NF041387">
    <property type="entry name" value="DNArepr_NreA_Halo"/>
    <property type="match status" value="1"/>
</dbReference>
<feature type="region of interest" description="Disordered" evidence="2">
    <location>
        <begin position="435"/>
        <end position="458"/>
    </location>
</feature>
<organism evidence="5 6">
    <name type="scientific">Natronobacterium gregoryi</name>
    <dbReference type="NCBI Taxonomy" id="44930"/>
    <lineage>
        <taxon>Archaea</taxon>
        <taxon>Methanobacteriati</taxon>
        <taxon>Methanobacteriota</taxon>
        <taxon>Stenosarchaea group</taxon>
        <taxon>Halobacteria</taxon>
        <taxon>Halobacteriales</taxon>
        <taxon>Natrialbaceae</taxon>
        <taxon>Natronobacterium</taxon>
    </lineage>
</organism>
<keyword evidence="1" id="KW-0234">DNA repair</keyword>
<gene>
    <name evidence="5" type="ORF">SAMN05443661_12555</name>
</gene>
<comment type="function">
    <text evidence="1">Involved in DNA damage repair.</text>
</comment>
<dbReference type="OrthoDB" id="6609at2157"/>
<reference evidence="5 6" key="1">
    <citation type="submission" date="2016-10" db="EMBL/GenBank/DDBJ databases">
        <authorList>
            <person name="de Groot N.N."/>
        </authorList>
    </citation>
    <scope>NUCLEOTIDE SEQUENCE [LARGE SCALE GENOMIC DNA]</scope>
    <source>
        <strain evidence="5 6">SP2</strain>
    </source>
</reference>
<evidence type="ECO:0000259" key="4">
    <source>
        <dbReference type="Pfam" id="PF04895"/>
    </source>
</evidence>
<comment type="similarity">
    <text evidence="1">Belongs to the Nre family.</text>
</comment>
<dbReference type="EMBL" id="FORO01000025">
    <property type="protein sequence ID" value="SFJ38452.1"/>
    <property type="molecule type" value="Genomic_DNA"/>
</dbReference>
<dbReference type="Pfam" id="PF04895">
    <property type="entry name" value="Nre_C"/>
    <property type="match status" value="1"/>
</dbReference>
<dbReference type="GO" id="GO:0006281">
    <property type="term" value="P:DNA repair"/>
    <property type="evidence" value="ECO:0007669"/>
    <property type="project" value="UniProtKB-UniRule"/>
</dbReference>
<dbReference type="RefSeq" id="WP_005575613.1">
    <property type="nucleotide sequence ID" value="NZ_FORO01000025.1"/>
</dbReference>
<feature type="compositionally biased region" description="Polar residues" evidence="2">
    <location>
        <begin position="448"/>
        <end position="458"/>
    </location>
</feature>